<dbReference type="PANTHER" id="PTHR38443:SF2">
    <property type="entry name" value="NON-HEMOLYTIC ENTEROTOXIN LYTIC COMPONENT L1"/>
    <property type="match status" value="1"/>
</dbReference>
<keyword evidence="4" id="KW-1185">Reference proteome</keyword>
<protein>
    <submittedName>
        <fullName evidence="3">HBL/NHE enterotoxin family protein</fullName>
    </submittedName>
</protein>
<gene>
    <name evidence="3" type="ORF">H2509_19315</name>
</gene>
<dbReference type="InterPro" id="IPR008414">
    <property type="entry name" value="HBL"/>
</dbReference>
<evidence type="ECO:0000256" key="1">
    <source>
        <dbReference type="SAM" id="Coils"/>
    </source>
</evidence>
<organism evidence="3 4">
    <name type="scientific">Stappia albiluteola</name>
    <dbReference type="NCBI Taxonomy" id="2758565"/>
    <lineage>
        <taxon>Bacteria</taxon>
        <taxon>Pseudomonadati</taxon>
        <taxon>Pseudomonadota</taxon>
        <taxon>Alphaproteobacteria</taxon>
        <taxon>Hyphomicrobiales</taxon>
        <taxon>Stappiaceae</taxon>
        <taxon>Stappia</taxon>
    </lineage>
</organism>
<name>A0A839AJG3_9HYPH</name>
<feature type="transmembrane region" description="Helical" evidence="2">
    <location>
        <begin position="190"/>
        <end position="214"/>
    </location>
</feature>
<dbReference type="EMBL" id="JACFXV010000066">
    <property type="protein sequence ID" value="MBA5779285.1"/>
    <property type="molecule type" value="Genomic_DNA"/>
</dbReference>
<keyword evidence="2" id="KW-0472">Membrane</keyword>
<feature type="coiled-coil region" evidence="1">
    <location>
        <begin position="166"/>
        <end position="193"/>
    </location>
</feature>
<reference evidence="3 4" key="1">
    <citation type="submission" date="2020-07" db="EMBL/GenBank/DDBJ databases">
        <title>Stappia sp., F7233, whole genome shotgun sequencing project.</title>
        <authorList>
            <person name="Jiang S."/>
            <person name="Liu Z.W."/>
            <person name="Du Z.J."/>
        </authorList>
    </citation>
    <scope>NUCLEOTIDE SEQUENCE [LARGE SCALE GENOMIC DNA]</scope>
    <source>
        <strain evidence="3 4">F7233</strain>
    </source>
</reference>
<dbReference type="CDD" id="cd21116">
    <property type="entry name" value="ClyA-like"/>
    <property type="match status" value="1"/>
</dbReference>
<dbReference type="GO" id="GO:0016020">
    <property type="term" value="C:membrane"/>
    <property type="evidence" value="ECO:0007669"/>
    <property type="project" value="InterPro"/>
</dbReference>
<dbReference type="PANTHER" id="PTHR38443">
    <property type="match status" value="1"/>
</dbReference>
<dbReference type="InterPro" id="IPR052785">
    <property type="entry name" value="Enterotoxin_cmpnt"/>
</dbReference>
<evidence type="ECO:0000313" key="4">
    <source>
        <dbReference type="Proteomes" id="UP000541109"/>
    </source>
</evidence>
<evidence type="ECO:0000313" key="3">
    <source>
        <dbReference type="EMBL" id="MBA5779285.1"/>
    </source>
</evidence>
<sequence length="385" mass="40935">MYIAHALKKRKTLVLDANKTYQQNVLFVSSFCTAVLASKLPALNSYPANWAEIETAYVQANADALSWANDVLARLLATPGEVDDYNATIVATLNAAIANANALVSDPSNASARSALNQNLATLTGTINLILGFVQSAITSVQNFNNTVPDMATQFSTIVQDAIDASNADQTQINQLNADIDNLNQQIKQYWIEIGAISGAVVVEATLATLATIVAWPYGAVAWLVFGPAILIEAALIALDAKNIVAAKGKIEADQKAITGLTADMAALSALSNQYQDFANQTEEIQTSLQAILAAWQQVEQEVSAAATEIQNAGEGYSSSDWQAVANDLNEALDDWDEAYDLSQALTLNLSGTNAAVSYGMTQRDVQAALNAGTSVPLIQYLNQL</sequence>
<dbReference type="Gene3D" id="1.20.1170.10">
    <property type="match status" value="1"/>
</dbReference>
<feature type="transmembrane region" description="Helical" evidence="2">
    <location>
        <begin position="220"/>
        <end position="239"/>
    </location>
</feature>
<dbReference type="SUPFAM" id="SSF58100">
    <property type="entry name" value="Bacterial hemolysins"/>
    <property type="match status" value="1"/>
</dbReference>
<keyword evidence="2" id="KW-1133">Transmembrane helix</keyword>
<proteinExistence type="predicted"/>
<comment type="caution">
    <text evidence="3">The sequence shown here is derived from an EMBL/GenBank/DDBJ whole genome shotgun (WGS) entry which is preliminary data.</text>
</comment>
<keyword evidence="2" id="KW-0812">Transmembrane</keyword>
<accession>A0A839AJG3</accession>
<dbReference type="RefSeq" id="WP_182168105.1">
    <property type="nucleotide sequence ID" value="NZ_JACFXV010000066.1"/>
</dbReference>
<dbReference type="Pfam" id="PF05791">
    <property type="entry name" value="Bacillus_HBL"/>
    <property type="match status" value="1"/>
</dbReference>
<dbReference type="AlphaFoldDB" id="A0A839AJG3"/>
<evidence type="ECO:0000256" key="2">
    <source>
        <dbReference type="SAM" id="Phobius"/>
    </source>
</evidence>
<dbReference type="Proteomes" id="UP000541109">
    <property type="component" value="Unassembled WGS sequence"/>
</dbReference>
<keyword evidence="1" id="KW-0175">Coiled coil</keyword>